<dbReference type="Proteomes" id="UP000265566">
    <property type="component" value="Chromosome 8"/>
</dbReference>
<dbReference type="SUPFAM" id="SSF57095">
    <property type="entry name" value="Scorpion toxin-like"/>
    <property type="match status" value="1"/>
</dbReference>
<organism evidence="5">
    <name type="scientific">Medicago truncatula</name>
    <name type="common">Barrel medic</name>
    <name type="synonym">Medicago tribuloides</name>
    <dbReference type="NCBI Taxonomy" id="3880"/>
    <lineage>
        <taxon>Eukaryota</taxon>
        <taxon>Viridiplantae</taxon>
        <taxon>Streptophyta</taxon>
        <taxon>Embryophyta</taxon>
        <taxon>Tracheophyta</taxon>
        <taxon>Spermatophyta</taxon>
        <taxon>Magnoliopsida</taxon>
        <taxon>eudicotyledons</taxon>
        <taxon>Gunneridae</taxon>
        <taxon>Pentapetalae</taxon>
        <taxon>rosids</taxon>
        <taxon>fabids</taxon>
        <taxon>Fabales</taxon>
        <taxon>Fabaceae</taxon>
        <taxon>Papilionoideae</taxon>
        <taxon>50 kb inversion clade</taxon>
        <taxon>NPAAA clade</taxon>
        <taxon>Hologalegina</taxon>
        <taxon>IRL clade</taxon>
        <taxon>Trifolieae</taxon>
        <taxon>Medicago</taxon>
    </lineage>
</organism>
<evidence type="ECO:0000256" key="1">
    <source>
        <dbReference type="ARBA" id="ARBA00022529"/>
    </source>
</evidence>
<reference evidence="5" key="1">
    <citation type="journal article" date="2018" name="Nat. Plants">
        <title>Whole-genome landscape of Medicago truncatula symbiotic genes.</title>
        <authorList>
            <person name="Pecrix Y."/>
            <person name="Gamas P."/>
            <person name="Carrere S."/>
        </authorList>
    </citation>
    <scope>NUCLEOTIDE SEQUENCE</scope>
    <source>
        <tissue evidence="5">Leaves</tissue>
    </source>
</reference>
<dbReference type="AlphaFoldDB" id="A0A396GE12"/>
<name>A0A396GE12_MEDTR</name>
<feature type="domain" description="Knottins-like" evidence="4">
    <location>
        <begin position="37"/>
        <end position="84"/>
    </location>
</feature>
<proteinExistence type="predicted"/>
<evidence type="ECO:0000313" key="5">
    <source>
        <dbReference type="EMBL" id="RHN38798.1"/>
    </source>
</evidence>
<feature type="chain" id="PRO_5017416727" evidence="3">
    <location>
        <begin position="34"/>
        <end position="84"/>
    </location>
</feature>
<dbReference type="EMBL" id="PSQE01000008">
    <property type="protein sequence ID" value="RHN38798.1"/>
    <property type="molecule type" value="Genomic_DNA"/>
</dbReference>
<dbReference type="Pfam" id="PF00304">
    <property type="entry name" value="Gamma-thionin"/>
    <property type="match status" value="1"/>
</dbReference>
<keyword evidence="1" id="KW-0929">Antimicrobial</keyword>
<dbReference type="Gramene" id="rna44765">
    <property type="protein sequence ID" value="RHN38798.1"/>
    <property type="gene ID" value="gene44765"/>
</dbReference>
<evidence type="ECO:0000256" key="2">
    <source>
        <dbReference type="ARBA" id="ARBA00022577"/>
    </source>
</evidence>
<dbReference type="InterPro" id="IPR036574">
    <property type="entry name" value="Scorpion_toxin-like_sf"/>
</dbReference>
<gene>
    <name evidence="5" type="ORF">MtrunA17_Chr8g0337061</name>
</gene>
<comment type="caution">
    <text evidence="5">The sequence shown here is derived from an EMBL/GenBank/DDBJ whole genome shotgun (WGS) entry which is preliminary data.</text>
</comment>
<dbReference type="InterPro" id="IPR003614">
    <property type="entry name" value="Knottins"/>
</dbReference>
<keyword evidence="2" id="KW-0295">Fungicide</keyword>
<protein>
    <submittedName>
        <fullName evidence="5">Putative knottin, scorpion toxin</fullName>
    </submittedName>
</protein>
<keyword evidence="3" id="KW-0732">Signal</keyword>
<accession>A0A396GE12</accession>
<evidence type="ECO:0000256" key="3">
    <source>
        <dbReference type="SAM" id="SignalP"/>
    </source>
</evidence>
<sequence length="84" mass="9413">MSALKTIIMERKSIVSICFFLVILLTSQKQVVHIEAYCEKQSRNFIGQCLGLIGDKLCYIICVTKENSISGSCQHLRCICSHAC</sequence>
<dbReference type="Gene3D" id="3.30.30.10">
    <property type="entry name" value="Knottin, scorpion toxin-like"/>
    <property type="match status" value="1"/>
</dbReference>
<evidence type="ECO:0000259" key="4">
    <source>
        <dbReference type="Pfam" id="PF00304"/>
    </source>
</evidence>
<feature type="signal peptide" evidence="3">
    <location>
        <begin position="1"/>
        <end position="33"/>
    </location>
</feature>